<dbReference type="HOGENOM" id="CLU_2738810_0_0_6"/>
<proteinExistence type="predicted"/>
<organism evidence="1 2">
    <name type="scientific">Thiocystis violascens (strain ATCC 17096 / DSM 198 / 6111)</name>
    <name type="common">Chromatium violascens</name>
    <dbReference type="NCBI Taxonomy" id="765911"/>
    <lineage>
        <taxon>Bacteria</taxon>
        <taxon>Pseudomonadati</taxon>
        <taxon>Pseudomonadota</taxon>
        <taxon>Gammaproteobacteria</taxon>
        <taxon>Chromatiales</taxon>
        <taxon>Chromatiaceae</taxon>
        <taxon>Thiocystis</taxon>
    </lineage>
</organism>
<sequence>MTISSRFDIKRRQLQKSSILPEPIESKNIAYRAGRGLVGSHLDLAGPHLFAFRDPQPQYAVLQAGVDVLGI</sequence>
<dbReference type="Proteomes" id="UP000006062">
    <property type="component" value="Chromosome"/>
</dbReference>
<keyword evidence="2" id="KW-1185">Reference proteome</keyword>
<evidence type="ECO:0000313" key="2">
    <source>
        <dbReference type="Proteomes" id="UP000006062"/>
    </source>
</evidence>
<accession>I3Y6V1</accession>
<reference evidence="1 2" key="1">
    <citation type="submission" date="2012-06" db="EMBL/GenBank/DDBJ databases">
        <title>Complete sequence of Thiocystis violascens DSM 198.</title>
        <authorList>
            <consortium name="US DOE Joint Genome Institute"/>
            <person name="Lucas S."/>
            <person name="Han J."/>
            <person name="Lapidus A."/>
            <person name="Cheng J.-F."/>
            <person name="Goodwin L."/>
            <person name="Pitluck S."/>
            <person name="Peters L."/>
            <person name="Ovchinnikova G."/>
            <person name="Teshima H."/>
            <person name="Detter J.C."/>
            <person name="Han C."/>
            <person name="Tapia R."/>
            <person name="Land M."/>
            <person name="Hauser L."/>
            <person name="Kyrpides N."/>
            <person name="Ivanova N."/>
            <person name="Pagani I."/>
            <person name="Vogl K."/>
            <person name="Liu Z."/>
            <person name="Frigaard N.-U."/>
            <person name="Bryant D."/>
            <person name="Woyke T."/>
        </authorList>
    </citation>
    <scope>NUCLEOTIDE SEQUENCE [LARGE SCALE GENOMIC DNA]</scope>
    <source>
        <strain evidence="2">ATCC 17096 / DSM 198 / 6111</strain>
    </source>
</reference>
<evidence type="ECO:0000313" key="1">
    <source>
        <dbReference type="EMBL" id="AFL72719.1"/>
    </source>
</evidence>
<dbReference type="AlphaFoldDB" id="I3Y6V1"/>
<dbReference type="EMBL" id="CP003154">
    <property type="protein sequence ID" value="AFL72719.1"/>
    <property type="molecule type" value="Genomic_DNA"/>
</dbReference>
<gene>
    <name evidence="1" type="ordered locus">Thivi_0665</name>
</gene>
<name>I3Y6V1_THIV6</name>
<protein>
    <submittedName>
        <fullName evidence="1">Uncharacterized protein</fullName>
    </submittedName>
</protein>
<dbReference type="KEGG" id="tvi:Thivi_0665"/>